<protein>
    <recommendedName>
        <fullName evidence="5">Phosphoribosyltransferase domain-containing protein</fullName>
    </recommendedName>
</protein>
<dbReference type="GO" id="GO:0016740">
    <property type="term" value="F:transferase activity"/>
    <property type="evidence" value="ECO:0007669"/>
    <property type="project" value="UniProtKB-KW"/>
</dbReference>
<dbReference type="Gene3D" id="3.60.20.10">
    <property type="entry name" value="Glutamine Phosphoribosylpyrophosphate, subunit 1, domain 1"/>
    <property type="match status" value="1"/>
</dbReference>
<evidence type="ECO:0008006" key="5">
    <source>
        <dbReference type="Google" id="ProtNLM"/>
    </source>
</evidence>
<evidence type="ECO:0000256" key="2">
    <source>
        <dbReference type="ARBA" id="ARBA00022962"/>
    </source>
</evidence>
<keyword evidence="4" id="KW-1185">Reference proteome</keyword>
<organism evidence="3 4">
    <name type="scientific">Endomicrobium trichonymphae</name>
    <dbReference type="NCBI Taxonomy" id="1408204"/>
    <lineage>
        <taxon>Bacteria</taxon>
        <taxon>Pseudomonadati</taxon>
        <taxon>Elusimicrobiota</taxon>
        <taxon>Endomicrobiia</taxon>
        <taxon>Endomicrobiales</taxon>
        <taxon>Endomicrobiaceae</taxon>
        <taxon>Candidatus Endomicrobiellum</taxon>
    </lineage>
</organism>
<keyword evidence="2" id="KW-0315">Glutamine amidotransferase</keyword>
<dbReference type="PANTHER" id="PTHR11907">
    <property type="entry name" value="AMIDOPHOSPHORIBOSYLTRANSFERASE"/>
    <property type="match status" value="1"/>
</dbReference>
<dbReference type="AlphaFoldDB" id="A0A1E5IIQ3"/>
<dbReference type="CDD" id="cd06223">
    <property type="entry name" value="PRTases_typeI"/>
    <property type="match status" value="1"/>
</dbReference>
<comment type="caution">
    <text evidence="3">The sequence shown here is derived from an EMBL/GenBank/DDBJ whole genome shotgun (WGS) entry which is preliminary data.</text>
</comment>
<dbReference type="Proteomes" id="UP000095237">
    <property type="component" value="Unassembled WGS sequence"/>
</dbReference>
<dbReference type="Gene3D" id="3.40.50.2020">
    <property type="match status" value="1"/>
</dbReference>
<dbReference type="EMBL" id="LNVX01000362">
    <property type="protein sequence ID" value="OEG70369.1"/>
    <property type="molecule type" value="Genomic_DNA"/>
</dbReference>
<evidence type="ECO:0000313" key="4">
    <source>
        <dbReference type="Proteomes" id="UP000095237"/>
    </source>
</evidence>
<evidence type="ECO:0000256" key="1">
    <source>
        <dbReference type="ARBA" id="ARBA00022679"/>
    </source>
</evidence>
<sequence>MGEYLAQQMKNIKADIVMPVPDTGYFAALGFSRTSGILFENGFVRNHYVGRSFIKPSQNLRNLTATLKLRPIGEVVSGKEIILIDDSIVRGTTSKRLINVLKEAGAKKIHFALSCPTIIGPCYYGIDTPSKEHLIAANNSVEKIKKYLNVDSLNFLSLDNLVKACSSDNKKSDVFCVACFTGKYPTKISKSA</sequence>
<accession>A0A1E5IIQ3</accession>
<gene>
    <name evidence="3" type="ORF">ATZ36_04735</name>
</gene>
<evidence type="ECO:0000313" key="3">
    <source>
        <dbReference type="EMBL" id="OEG70369.1"/>
    </source>
</evidence>
<dbReference type="InterPro" id="IPR029055">
    <property type="entry name" value="Ntn_hydrolases_N"/>
</dbReference>
<dbReference type="SUPFAM" id="SSF53271">
    <property type="entry name" value="PRTase-like"/>
    <property type="match status" value="1"/>
</dbReference>
<dbReference type="InterPro" id="IPR000836">
    <property type="entry name" value="PRTase_dom"/>
</dbReference>
<proteinExistence type="predicted"/>
<dbReference type="InterPro" id="IPR029057">
    <property type="entry name" value="PRTase-like"/>
</dbReference>
<name>A0A1E5IIQ3_ENDTX</name>
<keyword evidence="1" id="KW-0808">Transferase</keyword>
<reference evidence="3 4" key="1">
    <citation type="submission" date="2015-11" db="EMBL/GenBank/DDBJ databases">
        <title>Evidence for parallel genomic evolution in an endosymbiosis of termite gut flagellates.</title>
        <authorList>
            <person name="Zheng H."/>
        </authorList>
    </citation>
    <scope>NUCLEOTIDE SEQUENCE [LARGE SCALE GENOMIC DNA]</scope>
    <source>
        <strain evidence="3 4">CET450</strain>
    </source>
</reference>